<accession>A0A6A3PWY9</accession>
<gene>
    <name evidence="1" type="ORF">PF006_g31165</name>
</gene>
<dbReference type="Proteomes" id="UP000440732">
    <property type="component" value="Unassembled WGS sequence"/>
</dbReference>
<reference evidence="1 2" key="1">
    <citation type="submission" date="2018-08" db="EMBL/GenBank/DDBJ databases">
        <title>Genomic investigation of the strawberry pathogen Phytophthora fragariae indicates pathogenicity is determined by transcriptional variation in three key races.</title>
        <authorList>
            <person name="Adams T.M."/>
            <person name="Armitage A.D."/>
            <person name="Sobczyk M.K."/>
            <person name="Bates H.J."/>
            <person name="Dunwell J.M."/>
            <person name="Nellist C.F."/>
            <person name="Harrison R.J."/>
        </authorList>
    </citation>
    <scope>NUCLEOTIDE SEQUENCE [LARGE SCALE GENOMIC DNA]</scope>
    <source>
        <strain evidence="1 2">NOV-5</strain>
    </source>
</reference>
<dbReference type="EMBL" id="QXGA01006638">
    <property type="protein sequence ID" value="KAE9062445.1"/>
    <property type="molecule type" value="Genomic_DNA"/>
</dbReference>
<dbReference type="AlphaFoldDB" id="A0A6A3PWY9"/>
<protein>
    <submittedName>
        <fullName evidence="1">Uncharacterized protein</fullName>
    </submittedName>
</protein>
<evidence type="ECO:0000313" key="1">
    <source>
        <dbReference type="EMBL" id="KAE9062445.1"/>
    </source>
</evidence>
<evidence type="ECO:0000313" key="2">
    <source>
        <dbReference type="Proteomes" id="UP000440732"/>
    </source>
</evidence>
<feature type="non-terminal residue" evidence="1">
    <location>
        <position position="46"/>
    </location>
</feature>
<organism evidence="1 2">
    <name type="scientific">Phytophthora fragariae</name>
    <dbReference type="NCBI Taxonomy" id="53985"/>
    <lineage>
        <taxon>Eukaryota</taxon>
        <taxon>Sar</taxon>
        <taxon>Stramenopiles</taxon>
        <taxon>Oomycota</taxon>
        <taxon>Peronosporomycetes</taxon>
        <taxon>Peronosporales</taxon>
        <taxon>Peronosporaceae</taxon>
        <taxon>Phytophthora</taxon>
    </lineage>
</organism>
<sequence>MQLIEEAEEAAADAQSAARRYYTLFQELREQEALLDQWQRSHSPRT</sequence>
<name>A0A6A3PWY9_9STRA</name>
<comment type="caution">
    <text evidence="1">The sequence shown here is derived from an EMBL/GenBank/DDBJ whole genome shotgun (WGS) entry which is preliminary data.</text>
</comment>
<proteinExistence type="predicted"/>